<name>A0A074Z1B8_OPIVI</name>
<dbReference type="Gene3D" id="1.20.1070.10">
    <property type="entry name" value="Rhodopsin 7-helix transmembrane proteins"/>
    <property type="match status" value="2"/>
</dbReference>
<evidence type="ECO:0000313" key="8">
    <source>
        <dbReference type="Proteomes" id="UP000054324"/>
    </source>
</evidence>
<feature type="transmembrane region" description="Helical" evidence="5">
    <location>
        <begin position="312"/>
        <end position="331"/>
    </location>
</feature>
<dbReference type="InterPro" id="IPR017452">
    <property type="entry name" value="GPCR_Rhodpsn_7TM"/>
</dbReference>
<dbReference type="Proteomes" id="UP000054324">
    <property type="component" value="Unassembled WGS sequence"/>
</dbReference>
<evidence type="ECO:0000256" key="5">
    <source>
        <dbReference type="SAM" id="Phobius"/>
    </source>
</evidence>
<dbReference type="RefSeq" id="XP_009175509.1">
    <property type="nucleotide sequence ID" value="XM_009177245.1"/>
</dbReference>
<keyword evidence="8" id="KW-1185">Reference proteome</keyword>
<evidence type="ECO:0000256" key="1">
    <source>
        <dbReference type="ARBA" id="ARBA00004370"/>
    </source>
</evidence>
<evidence type="ECO:0000256" key="2">
    <source>
        <dbReference type="ARBA" id="ARBA00022692"/>
    </source>
</evidence>
<accession>A0A074Z1B8</accession>
<feature type="transmembrane region" description="Helical" evidence="5">
    <location>
        <begin position="40"/>
        <end position="59"/>
    </location>
</feature>
<protein>
    <recommendedName>
        <fullName evidence="6">G-protein coupled receptors family 1 profile domain-containing protein</fullName>
    </recommendedName>
</protein>
<feature type="transmembrane region" description="Helical" evidence="5">
    <location>
        <begin position="274"/>
        <end position="291"/>
    </location>
</feature>
<dbReference type="PROSITE" id="PS50262">
    <property type="entry name" value="G_PROTEIN_RECEP_F1_2"/>
    <property type="match status" value="1"/>
</dbReference>
<sequence length="514" mass="59031">MSTVLSCIVTIICIIGVVFNLIVFRVLFTVRISSEVTSGLLRFECFICACSCLFALLSTHIRISIPSGLRILDLVACYCWENFAAIWFWITWSISGMVCLNLERVIAIYFPLIYRAHPRRLLLIAVIYWVMMWPLAYVSIPIHRTYSNGTCGCALARTRFNKLHQIFVRYQLEQLPDGSLIVRLLAKLPNPMSTVLSCIVTIICIIGVVFNLIVFRVLFTVRISSEVTSGLLRFECFICACSCLFALLSTHIRISIPSGLRILDLVACYCWENFAAIWFWITWSISGMVCLNLERVIAIYFPLIYRAHPRRLLLIAVIYWVMMWPLAYVSIPIHRTYSNGTCVITYTFAEDWRQLAFKTYIFSWCVLMYVIPGLVLVVTQTLVIWRIRKKSLSYANQKTIQPTGELQVALDEHVKRLIWTTVAMSSFFLFLHLPDTLLKFLNAVRAIRLEPGSITEMFGTVSILSCDAFYPILLICMTSTLKAYVKCKLVCGVAHIARYCRIRCQRRVQFEVSV</sequence>
<comment type="subcellular location">
    <subcellularLocation>
        <location evidence="1">Membrane</location>
    </subcellularLocation>
</comment>
<keyword evidence="2 5" id="KW-0812">Transmembrane</keyword>
<gene>
    <name evidence="7" type="ORF">T265_10778</name>
</gene>
<feature type="transmembrane region" description="Helical" evidence="5">
    <location>
        <begin position="121"/>
        <end position="140"/>
    </location>
</feature>
<evidence type="ECO:0000313" key="7">
    <source>
        <dbReference type="EMBL" id="KER20758.1"/>
    </source>
</evidence>
<feature type="transmembrane region" description="Helical" evidence="5">
    <location>
        <begin position="7"/>
        <end position="28"/>
    </location>
</feature>
<keyword evidence="4 5" id="KW-0472">Membrane</keyword>
<dbReference type="CTD" id="20324946"/>
<dbReference type="GeneID" id="20324946"/>
<feature type="domain" description="G-protein coupled receptors family 1 profile" evidence="6">
    <location>
        <begin position="284"/>
        <end position="486"/>
    </location>
</feature>
<proteinExistence type="predicted"/>
<feature type="transmembrane region" description="Helical" evidence="5">
    <location>
        <begin position="361"/>
        <end position="385"/>
    </location>
</feature>
<dbReference type="AlphaFoldDB" id="A0A074Z1B8"/>
<feature type="transmembrane region" description="Helical" evidence="5">
    <location>
        <begin position="417"/>
        <end position="434"/>
    </location>
</feature>
<feature type="transmembrane region" description="Helical" evidence="5">
    <location>
        <begin position="95"/>
        <end position="114"/>
    </location>
</feature>
<keyword evidence="3 5" id="KW-1133">Transmembrane helix</keyword>
<reference evidence="7 8" key="1">
    <citation type="submission" date="2013-11" db="EMBL/GenBank/DDBJ databases">
        <title>Opisthorchis viverrini - life in the bile duct.</title>
        <authorList>
            <person name="Young N.D."/>
            <person name="Nagarajan N."/>
            <person name="Lin S.J."/>
            <person name="Korhonen P.K."/>
            <person name="Jex A.R."/>
            <person name="Hall R.S."/>
            <person name="Safavi-Hemami H."/>
            <person name="Kaewkong W."/>
            <person name="Bertrand D."/>
            <person name="Gao S."/>
            <person name="Seet Q."/>
            <person name="Wongkham S."/>
            <person name="Teh B.T."/>
            <person name="Wongkham C."/>
            <person name="Intapan P.M."/>
            <person name="Maleewong W."/>
            <person name="Yang X."/>
            <person name="Hu M."/>
            <person name="Wang Z."/>
            <person name="Hofmann A."/>
            <person name="Sternberg P.W."/>
            <person name="Tan P."/>
            <person name="Wang J."/>
            <person name="Gasser R.B."/>
        </authorList>
    </citation>
    <scope>NUCLEOTIDE SEQUENCE [LARGE SCALE GENOMIC DNA]</scope>
</reference>
<dbReference type="KEGG" id="ovi:T265_10778"/>
<evidence type="ECO:0000256" key="4">
    <source>
        <dbReference type="ARBA" id="ARBA00023136"/>
    </source>
</evidence>
<dbReference type="GO" id="GO:0016020">
    <property type="term" value="C:membrane"/>
    <property type="evidence" value="ECO:0007669"/>
    <property type="project" value="UniProtKB-SubCell"/>
</dbReference>
<dbReference type="OrthoDB" id="6255024at2759"/>
<organism evidence="7 8">
    <name type="scientific">Opisthorchis viverrini</name>
    <name type="common">Southeast Asian liver fluke</name>
    <dbReference type="NCBI Taxonomy" id="6198"/>
    <lineage>
        <taxon>Eukaryota</taxon>
        <taxon>Metazoa</taxon>
        <taxon>Spiralia</taxon>
        <taxon>Lophotrochozoa</taxon>
        <taxon>Platyhelminthes</taxon>
        <taxon>Trematoda</taxon>
        <taxon>Digenea</taxon>
        <taxon>Opisthorchiida</taxon>
        <taxon>Opisthorchiata</taxon>
        <taxon>Opisthorchiidae</taxon>
        <taxon>Opisthorchis</taxon>
    </lineage>
</organism>
<dbReference type="SUPFAM" id="SSF81321">
    <property type="entry name" value="Family A G protein-coupled receptor-like"/>
    <property type="match status" value="1"/>
</dbReference>
<feature type="transmembrane region" description="Helical" evidence="5">
    <location>
        <begin position="231"/>
        <end position="254"/>
    </location>
</feature>
<evidence type="ECO:0000256" key="3">
    <source>
        <dbReference type="ARBA" id="ARBA00022989"/>
    </source>
</evidence>
<dbReference type="EMBL" id="KL597025">
    <property type="protein sequence ID" value="KER20758.1"/>
    <property type="molecule type" value="Genomic_DNA"/>
</dbReference>
<evidence type="ECO:0000259" key="6">
    <source>
        <dbReference type="PROSITE" id="PS50262"/>
    </source>
</evidence>
<dbReference type="PANTHER" id="PTHR45698">
    <property type="entry name" value="TRACE AMINE-ASSOCIATED RECEPTOR 19N-RELATED"/>
    <property type="match status" value="1"/>
</dbReference>
<feature type="transmembrane region" description="Helical" evidence="5">
    <location>
        <begin position="454"/>
        <end position="476"/>
    </location>
</feature>
<feature type="transmembrane region" description="Helical" evidence="5">
    <location>
        <begin position="194"/>
        <end position="219"/>
    </location>
</feature>
<dbReference type="PANTHER" id="PTHR45698:SF1">
    <property type="entry name" value="TRACE AMINE-ASSOCIATED RECEPTOR 13C-LIKE"/>
    <property type="match status" value="1"/>
</dbReference>